<feature type="region of interest" description="Disordered" evidence="1">
    <location>
        <begin position="1"/>
        <end position="23"/>
    </location>
</feature>
<accession>A0A165A5C1</accession>
<evidence type="ECO:0000256" key="1">
    <source>
        <dbReference type="SAM" id="MobiDB-lite"/>
    </source>
</evidence>
<feature type="compositionally biased region" description="Acidic residues" evidence="1">
    <location>
        <begin position="188"/>
        <end position="217"/>
    </location>
</feature>
<proteinExistence type="predicted"/>
<dbReference type="KEGG" id="dcr:108216760"/>
<keyword evidence="3" id="KW-1185">Reference proteome</keyword>
<dbReference type="Gramene" id="KZM96939">
    <property type="protein sequence ID" value="KZM96939"/>
    <property type="gene ID" value="DCAR_015699"/>
</dbReference>
<dbReference type="PANTHER" id="PTHR34680:SF3">
    <property type="entry name" value="EXPRESSED PROTEIN"/>
    <property type="match status" value="1"/>
</dbReference>
<dbReference type="Proteomes" id="UP000077755">
    <property type="component" value="Chromosome 4"/>
</dbReference>
<evidence type="ECO:0000313" key="3">
    <source>
        <dbReference type="Proteomes" id="UP000077755"/>
    </source>
</evidence>
<feature type="compositionally biased region" description="Basic residues" evidence="1">
    <location>
        <begin position="222"/>
        <end position="237"/>
    </location>
</feature>
<name>A0A165A5C1_DAUCS</name>
<sequence length="237" mass="26457">MRIRKNSLRVPSESSSGLTAPLQPHFCQLNQSPWDLSPSSPSSPSLQVEGDIGLLQNKGFGDLIGGLESFASLRKSLECEDNGNVYDYEKEKNDGDSKKYCLKTDENGNWICGLEVKEGETFCEFHLRSYIVPNVVPSAAKKSTTKKPAKKSKADLNPYESVYYSGFEPTWGKRKIARELSKMGEDVATPEEESENSEDSEEAEQDGNEEIEAENSSENEKKRGRKLMKARSLKSLM</sequence>
<dbReference type="AlphaFoldDB" id="A0A165A5C1"/>
<dbReference type="OMA" id="PRAESVH"/>
<organism evidence="2 3">
    <name type="scientific">Daucus carota subsp. sativus</name>
    <name type="common">Carrot</name>
    <dbReference type="NCBI Taxonomy" id="79200"/>
    <lineage>
        <taxon>Eukaryota</taxon>
        <taxon>Viridiplantae</taxon>
        <taxon>Streptophyta</taxon>
        <taxon>Embryophyta</taxon>
        <taxon>Tracheophyta</taxon>
        <taxon>Spermatophyta</taxon>
        <taxon>Magnoliopsida</taxon>
        <taxon>eudicotyledons</taxon>
        <taxon>Gunneridae</taxon>
        <taxon>Pentapetalae</taxon>
        <taxon>asterids</taxon>
        <taxon>campanulids</taxon>
        <taxon>Apiales</taxon>
        <taxon>Apiaceae</taxon>
        <taxon>Apioideae</taxon>
        <taxon>Scandiceae</taxon>
        <taxon>Daucinae</taxon>
        <taxon>Daucus</taxon>
        <taxon>Daucus sect. Daucus</taxon>
    </lineage>
</organism>
<protein>
    <submittedName>
        <fullName evidence="2">Uncharacterized protein</fullName>
    </submittedName>
</protein>
<feature type="region of interest" description="Disordered" evidence="1">
    <location>
        <begin position="182"/>
        <end position="237"/>
    </location>
</feature>
<dbReference type="PANTHER" id="PTHR34680">
    <property type="entry name" value="EXPRESSED PROTEIN"/>
    <property type="match status" value="1"/>
</dbReference>
<reference evidence="2" key="1">
    <citation type="journal article" date="2016" name="Nat. Genet.">
        <title>A high-quality carrot genome assembly provides new insights into carotenoid accumulation and asterid genome evolution.</title>
        <authorList>
            <person name="Iorizzo M."/>
            <person name="Ellison S."/>
            <person name="Senalik D."/>
            <person name="Zeng P."/>
            <person name="Satapoomin P."/>
            <person name="Huang J."/>
            <person name="Bowman M."/>
            <person name="Iovene M."/>
            <person name="Sanseverino W."/>
            <person name="Cavagnaro P."/>
            <person name="Yildiz M."/>
            <person name="Macko-Podgorni A."/>
            <person name="Moranska E."/>
            <person name="Grzebelus E."/>
            <person name="Grzebelus D."/>
            <person name="Ashrafi H."/>
            <person name="Zheng Z."/>
            <person name="Cheng S."/>
            <person name="Spooner D."/>
            <person name="Van Deynze A."/>
            <person name="Simon P."/>
        </authorList>
    </citation>
    <scope>NUCLEOTIDE SEQUENCE</scope>
    <source>
        <tissue evidence="2">Leaf</tissue>
    </source>
</reference>
<dbReference type="EMBL" id="CP093346">
    <property type="protein sequence ID" value="WOG95690.1"/>
    <property type="molecule type" value="Genomic_DNA"/>
</dbReference>
<reference evidence="2" key="2">
    <citation type="submission" date="2022-03" db="EMBL/GenBank/DDBJ databases">
        <title>Draft title - Genomic analysis of global carrot germplasm unveils the trajectory of domestication and the origin of high carotenoid orange carrot.</title>
        <authorList>
            <person name="Iorizzo M."/>
            <person name="Ellison S."/>
            <person name="Senalik D."/>
            <person name="Macko-Podgorni A."/>
            <person name="Grzebelus D."/>
            <person name="Bostan H."/>
            <person name="Rolling W."/>
            <person name="Curaba J."/>
            <person name="Simon P."/>
        </authorList>
    </citation>
    <scope>NUCLEOTIDE SEQUENCE</scope>
    <source>
        <tissue evidence="2">Leaf</tissue>
    </source>
</reference>
<evidence type="ECO:0000313" key="2">
    <source>
        <dbReference type="EMBL" id="WOG95690.1"/>
    </source>
</evidence>
<gene>
    <name evidence="2" type="ORF">DCAR_0415017</name>
</gene>
<dbReference type="OrthoDB" id="1927437at2759"/>